<dbReference type="RefSeq" id="WP_379938971.1">
    <property type="nucleotide sequence ID" value="NZ_JBHTIB010000002.1"/>
</dbReference>
<name>A0ABW3BQN4_9FLAO</name>
<evidence type="ECO:0000256" key="1">
    <source>
        <dbReference type="ARBA" id="ARBA00005384"/>
    </source>
</evidence>
<evidence type="ECO:0000256" key="5">
    <source>
        <dbReference type="ARBA" id="ARBA00023163"/>
    </source>
</evidence>
<dbReference type="InterPro" id="IPR036390">
    <property type="entry name" value="WH_DNA-bd_sf"/>
</dbReference>
<dbReference type="EMBL" id="JBHTIB010000002">
    <property type="protein sequence ID" value="MFD0834576.1"/>
    <property type="molecule type" value="Genomic_DNA"/>
</dbReference>
<dbReference type="Gene3D" id="3.40.640.10">
    <property type="entry name" value="Type I PLP-dependent aspartate aminotransferase-like (Major domain)"/>
    <property type="match status" value="1"/>
</dbReference>
<evidence type="ECO:0000256" key="3">
    <source>
        <dbReference type="ARBA" id="ARBA00023015"/>
    </source>
</evidence>
<dbReference type="Proteomes" id="UP001597011">
    <property type="component" value="Unassembled WGS sequence"/>
</dbReference>
<dbReference type="SUPFAM" id="SSF53383">
    <property type="entry name" value="PLP-dependent transferases"/>
    <property type="match status" value="1"/>
</dbReference>
<dbReference type="PANTHER" id="PTHR46577:SF1">
    <property type="entry name" value="HTH-TYPE TRANSCRIPTIONAL REGULATORY PROTEIN GABR"/>
    <property type="match status" value="1"/>
</dbReference>
<dbReference type="SUPFAM" id="SSF46785">
    <property type="entry name" value="Winged helix' DNA-binding domain"/>
    <property type="match status" value="1"/>
</dbReference>
<organism evidence="7 8">
    <name type="scientific">Mariniflexile aquimaris</name>
    <dbReference type="NCBI Taxonomy" id="881009"/>
    <lineage>
        <taxon>Bacteria</taxon>
        <taxon>Pseudomonadati</taxon>
        <taxon>Bacteroidota</taxon>
        <taxon>Flavobacteriia</taxon>
        <taxon>Flavobacteriales</taxon>
        <taxon>Flavobacteriaceae</taxon>
        <taxon>Mariniflexile</taxon>
    </lineage>
</organism>
<dbReference type="GO" id="GO:0008483">
    <property type="term" value="F:transaminase activity"/>
    <property type="evidence" value="ECO:0007669"/>
    <property type="project" value="UniProtKB-KW"/>
</dbReference>
<keyword evidence="4" id="KW-0238">DNA-binding</keyword>
<dbReference type="InterPro" id="IPR015421">
    <property type="entry name" value="PyrdxlP-dep_Trfase_major"/>
</dbReference>
<dbReference type="PROSITE" id="PS50949">
    <property type="entry name" value="HTH_GNTR"/>
    <property type="match status" value="1"/>
</dbReference>
<dbReference type="InterPro" id="IPR015424">
    <property type="entry name" value="PyrdxlP-dep_Trfase"/>
</dbReference>
<dbReference type="InterPro" id="IPR051446">
    <property type="entry name" value="HTH_trans_reg/aminotransferase"/>
</dbReference>
<evidence type="ECO:0000256" key="2">
    <source>
        <dbReference type="ARBA" id="ARBA00022898"/>
    </source>
</evidence>
<proteinExistence type="inferred from homology"/>
<keyword evidence="3" id="KW-0805">Transcription regulation</keyword>
<dbReference type="SMART" id="SM00345">
    <property type="entry name" value="HTH_GNTR"/>
    <property type="match status" value="1"/>
</dbReference>
<evidence type="ECO:0000256" key="4">
    <source>
        <dbReference type="ARBA" id="ARBA00023125"/>
    </source>
</evidence>
<reference evidence="8" key="1">
    <citation type="journal article" date="2019" name="Int. J. Syst. Evol. Microbiol.">
        <title>The Global Catalogue of Microorganisms (GCM) 10K type strain sequencing project: providing services to taxonomists for standard genome sequencing and annotation.</title>
        <authorList>
            <consortium name="The Broad Institute Genomics Platform"/>
            <consortium name="The Broad Institute Genome Sequencing Center for Infectious Disease"/>
            <person name="Wu L."/>
            <person name="Ma J."/>
        </authorList>
    </citation>
    <scope>NUCLEOTIDE SEQUENCE [LARGE SCALE GENOMIC DNA]</scope>
    <source>
        <strain evidence="8">CCUG 60529</strain>
    </source>
</reference>
<comment type="similarity">
    <text evidence="1">In the C-terminal section; belongs to the class-I pyridoxal-phosphate-dependent aminotransferase family.</text>
</comment>
<gene>
    <name evidence="7" type="ORF">ACFQ0I_02265</name>
</gene>
<dbReference type="Pfam" id="PF00392">
    <property type="entry name" value="GntR"/>
    <property type="match status" value="1"/>
</dbReference>
<evidence type="ECO:0000313" key="8">
    <source>
        <dbReference type="Proteomes" id="UP001597011"/>
    </source>
</evidence>
<dbReference type="InterPro" id="IPR000524">
    <property type="entry name" value="Tscrpt_reg_HTH_GntR"/>
</dbReference>
<dbReference type="InterPro" id="IPR036388">
    <property type="entry name" value="WH-like_DNA-bd_sf"/>
</dbReference>
<keyword evidence="2" id="KW-0663">Pyridoxal phosphate</keyword>
<dbReference type="CDD" id="cd00609">
    <property type="entry name" value="AAT_like"/>
    <property type="match status" value="1"/>
</dbReference>
<keyword evidence="7" id="KW-0032">Aminotransferase</keyword>
<dbReference type="PANTHER" id="PTHR46577">
    <property type="entry name" value="HTH-TYPE TRANSCRIPTIONAL REGULATORY PROTEIN GABR"/>
    <property type="match status" value="1"/>
</dbReference>
<protein>
    <submittedName>
        <fullName evidence="7">PLP-dependent aminotransferase family protein</fullName>
    </submittedName>
</protein>
<keyword evidence="5" id="KW-0804">Transcription</keyword>
<dbReference type="Gene3D" id="1.10.10.10">
    <property type="entry name" value="Winged helix-like DNA-binding domain superfamily/Winged helix DNA-binding domain"/>
    <property type="match status" value="1"/>
</dbReference>
<keyword evidence="7" id="KW-0808">Transferase</keyword>
<evidence type="ECO:0000259" key="6">
    <source>
        <dbReference type="PROSITE" id="PS50949"/>
    </source>
</evidence>
<accession>A0ABW3BQN4</accession>
<comment type="caution">
    <text evidence="7">The sequence shown here is derived from an EMBL/GenBank/DDBJ whole genome shotgun (WGS) entry which is preliminary data.</text>
</comment>
<dbReference type="CDD" id="cd07377">
    <property type="entry name" value="WHTH_GntR"/>
    <property type="match status" value="1"/>
</dbReference>
<evidence type="ECO:0000313" key="7">
    <source>
        <dbReference type="EMBL" id="MFD0834576.1"/>
    </source>
</evidence>
<sequence>MNSPVSILLKQLIHFERTGSTAVYIQVAHQIINAIQRSYLTEGTALPGTRSFSELLNIHRNTAVAIYDELASQGWVEIIPNKGTYVLVPEQKTATIKATSYRIDQVYDYSKTTGFPFQPSFHLASTNEITQKKYIINDGQPDLRLHPTHQFSRWYSASMKRKTLVSKWNQTGVSSHSAFEIQLSNYLNATRGFHIKPHNLMSTRSTEMSLYIVSQILLRPNDVVLVGNLSNYAANMAFQQVGAVIKTIPIDEHGIDVDYIKRHFTKHTIRCVYVCAHRHYPTTKTLSAERRLKLMQLAKDYQFAIIEDDYDYDFQFDGSAMLPMATSDAHGMIIYLGKLGQSLFPSFQTGFVVAPKNLISEAKNYLQILDRQGDLIQEQMLSELIYEGEMHRLIKKNILIYKERRDYLCKCLTDHFKDTVIWEKPPGGLALWLRFEPKIALVKLAEQAEANDLFLPKTILYQDKNMCCIRFGFGHLNEEEIESVVKKLKLAYDLVLE</sequence>
<keyword evidence="8" id="KW-1185">Reference proteome</keyword>
<feature type="domain" description="HTH gntR-type" evidence="6">
    <location>
        <begin position="21"/>
        <end position="89"/>
    </location>
</feature>